<keyword evidence="1" id="KW-0732">Signal</keyword>
<dbReference type="AlphaFoldDB" id="A0A8H5BAD2"/>
<name>A0A8H5BAD2_9AGAR</name>
<dbReference type="OrthoDB" id="2802667at2759"/>
<feature type="signal peptide" evidence="1">
    <location>
        <begin position="1"/>
        <end position="16"/>
    </location>
</feature>
<evidence type="ECO:0000256" key="1">
    <source>
        <dbReference type="SAM" id="SignalP"/>
    </source>
</evidence>
<gene>
    <name evidence="2" type="ORF">D9619_010853</name>
</gene>
<reference evidence="2 3" key="1">
    <citation type="journal article" date="2020" name="ISME J.">
        <title>Uncovering the hidden diversity of litter-decomposition mechanisms in mushroom-forming fungi.</title>
        <authorList>
            <person name="Floudas D."/>
            <person name="Bentzer J."/>
            <person name="Ahren D."/>
            <person name="Johansson T."/>
            <person name="Persson P."/>
            <person name="Tunlid A."/>
        </authorList>
    </citation>
    <scope>NUCLEOTIDE SEQUENCE [LARGE SCALE GENOMIC DNA]</scope>
    <source>
        <strain evidence="2 3">CBS 101986</strain>
    </source>
</reference>
<evidence type="ECO:0000313" key="3">
    <source>
        <dbReference type="Proteomes" id="UP000567179"/>
    </source>
</evidence>
<accession>A0A8H5BAD2</accession>
<proteinExistence type="predicted"/>
<sequence length="260" mass="26138">MQFALLLIAAAQLVLGAPTTGKIDQATLLKNGQTAVSLNAQWKNIAATDACDGPQMACVKNSIATCTNKKWDVSTGRCAEGHQCFALPDTRKEGIAITCTSEKNALSLIESTGATGGDASLPGQAPTTLTDTTASTTAITTTKVRATVTPNADGAVAVVTVTLTVAPGTTTLPANTRTISPSDASKILASIMATQAPVVTPSPTEAASQTRTLSPEDASKALSGILAAGKPTEAPTTTMCKMGTDAAAQPAATGGQSADY</sequence>
<comment type="caution">
    <text evidence="2">The sequence shown here is derived from an EMBL/GenBank/DDBJ whole genome shotgun (WGS) entry which is preliminary data.</text>
</comment>
<keyword evidence="3" id="KW-1185">Reference proteome</keyword>
<evidence type="ECO:0000313" key="2">
    <source>
        <dbReference type="EMBL" id="KAF5318547.1"/>
    </source>
</evidence>
<protein>
    <submittedName>
        <fullName evidence="2">Uncharacterized protein</fullName>
    </submittedName>
</protein>
<organism evidence="2 3">
    <name type="scientific">Psilocybe cf. subviscida</name>
    <dbReference type="NCBI Taxonomy" id="2480587"/>
    <lineage>
        <taxon>Eukaryota</taxon>
        <taxon>Fungi</taxon>
        <taxon>Dikarya</taxon>
        <taxon>Basidiomycota</taxon>
        <taxon>Agaricomycotina</taxon>
        <taxon>Agaricomycetes</taxon>
        <taxon>Agaricomycetidae</taxon>
        <taxon>Agaricales</taxon>
        <taxon>Agaricineae</taxon>
        <taxon>Strophariaceae</taxon>
        <taxon>Psilocybe</taxon>
    </lineage>
</organism>
<dbReference type="Proteomes" id="UP000567179">
    <property type="component" value="Unassembled WGS sequence"/>
</dbReference>
<feature type="chain" id="PRO_5034671051" evidence="1">
    <location>
        <begin position="17"/>
        <end position="260"/>
    </location>
</feature>
<dbReference type="EMBL" id="JAACJJ010000030">
    <property type="protein sequence ID" value="KAF5318547.1"/>
    <property type="molecule type" value="Genomic_DNA"/>
</dbReference>